<feature type="region of interest" description="Disordered" evidence="10">
    <location>
        <begin position="1"/>
        <end position="33"/>
    </location>
</feature>
<evidence type="ECO:0000313" key="12">
    <source>
        <dbReference type="EMBL" id="CAD7251102.1"/>
    </source>
</evidence>
<protein>
    <recommendedName>
        <fullName evidence="9">Transporter</fullName>
    </recommendedName>
</protein>
<evidence type="ECO:0000256" key="10">
    <source>
        <dbReference type="SAM" id="MobiDB-lite"/>
    </source>
</evidence>
<sequence>MGVSKTEESVSMMEEGGSKMEEGGSKAEESGALPPRETWANKAEFLLSCIGFAVGLGNVWRFPYYCYRNGGGAFLVPYFTFLLCCGIPLFILEIGLGQFMNEGGISAWNICPPFKGLPIHPLWSGSKAM</sequence>
<keyword evidence="3 9" id="KW-0813">Transport</keyword>
<feature type="binding site" evidence="8">
    <location>
        <position position="54"/>
    </location>
    <ligand>
        <name>Na(+)</name>
        <dbReference type="ChEBI" id="CHEBI:29101"/>
        <label>1</label>
    </ligand>
</feature>
<feature type="transmembrane region" description="Helical" evidence="11">
    <location>
        <begin position="75"/>
        <end position="96"/>
    </location>
</feature>
<dbReference type="GO" id="GO:0035725">
    <property type="term" value="P:sodium ion transmembrane transport"/>
    <property type="evidence" value="ECO:0007669"/>
    <property type="project" value="TreeGrafter"/>
</dbReference>
<dbReference type="SUPFAM" id="SSF161070">
    <property type="entry name" value="SNF-like"/>
    <property type="match status" value="1"/>
</dbReference>
<proteinExistence type="inferred from homology"/>
<dbReference type="PROSITE" id="PS00610">
    <property type="entry name" value="NA_NEUROTRAN_SYMP_1"/>
    <property type="match status" value="1"/>
</dbReference>
<feature type="binding site" evidence="8">
    <location>
        <position position="58"/>
    </location>
    <ligand>
        <name>Na(+)</name>
        <dbReference type="ChEBI" id="CHEBI:29101"/>
        <label>1</label>
    </ligand>
</feature>
<keyword evidence="4 9" id="KW-0812">Transmembrane</keyword>
<keyword evidence="8" id="KW-0479">Metal-binding</keyword>
<evidence type="ECO:0000256" key="9">
    <source>
        <dbReference type="RuleBase" id="RU003732"/>
    </source>
</evidence>
<keyword evidence="8" id="KW-0915">Sodium</keyword>
<keyword evidence="7 11" id="KW-0472">Membrane</keyword>
<evidence type="ECO:0000256" key="5">
    <source>
        <dbReference type="ARBA" id="ARBA00022847"/>
    </source>
</evidence>
<evidence type="ECO:0000256" key="1">
    <source>
        <dbReference type="ARBA" id="ARBA00004141"/>
    </source>
</evidence>
<keyword evidence="6 11" id="KW-1133">Transmembrane helix</keyword>
<dbReference type="GO" id="GO:0015293">
    <property type="term" value="F:symporter activity"/>
    <property type="evidence" value="ECO:0007669"/>
    <property type="project" value="UniProtKB-KW"/>
</dbReference>
<evidence type="ECO:0000256" key="6">
    <source>
        <dbReference type="ARBA" id="ARBA00022989"/>
    </source>
</evidence>
<dbReference type="EMBL" id="CAJPEV010003280">
    <property type="protein sequence ID" value="CAG0899399.1"/>
    <property type="molecule type" value="Genomic_DNA"/>
</dbReference>
<comment type="similarity">
    <text evidence="2 9">Belongs to the sodium:neurotransmitter symporter (SNF) (TC 2.A.22) family.</text>
</comment>
<evidence type="ECO:0000256" key="7">
    <source>
        <dbReference type="ARBA" id="ARBA00023136"/>
    </source>
</evidence>
<feature type="compositionally biased region" description="Basic and acidic residues" evidence="10">
    <location>
        <begin position="16"/>
        <end position="29"/>
    </location>
</feature>
<evidence type="ECO:0000256" key="8">
    <source>
        <dbReference type="PIRSR" id="PIRSR600175-1"/>
    </source>
</evidence>
<keyword evidence="5 9" id="KW-0769">Symport</keyword>
<keyword evidence="13" id="KW-1185">Reference proteome</keyword>
<evidence type="ECO:0000256" key="4">
    <source>
        <dbReference type="ARBA" id="ARBA00022692"/>
    </source>
</evidence>
<comment type="subcellular location">
    <subcellularLocation>
        <location evidence="1">Membrane</location>
        <topology evidence="1">Multi-pass membrane protein</topology>
    </subcellularLocation>
</comment>
<dbReference type="GO" id="GO:0006865">
    <property type="term" value="P:amino acid transport"/>
    <property type="evidence" value="ECO:0007669"/>
    <property type="project" value="TreeGrafter"/>
</dbReference>
<dbReference type="InterPro" id="IPR037272">
    <property type="entry name" value="SNS_sf"/>
</dbReference>
<name>A0A7R9ABG3_9CRUS</name>
<dbReference type="AlphaFoldDB" id="A0A7R9ABG3"/>
<dbReference type="GO" id="GO:0046872">
    <property type="term" value="F:metal ion binding"/>
    <property type="evidence" value="ECO:0007669"/>
    <property type="project" value="UniProtKB-KW"/>
</dbReference>
<dbReference type="OrthoDB" id="6376486at2759"/>
<feature type="binding site" evidence="8">
    <location>
        <position position="51"/>
    </location>
    <ligand>
        <name>Na(+)</name>
        <dbReference type="ChEBI" id="CHEBI:29101"/>
        <label>1</label>
    </ligand>
</feature>
<reference evidence="12" key="1">
    <citation type="submission" date="2020-11" db="EMBL/GenBank/DDBJ databases">
        <authorList>
            <person name="Tran Van P."/>
        </authorList>
    </citation>
    <scope>NUCLEOTIDE SEQUENCE</scope>
</reference>
<organism evidence="12">
    <name type="scientific">Darwinula stevensoni</name>
    <dbReference type="NCBI Taxonomy" id="69355"/>
    <lineage>
        <taxon>Eukaryota</taxon>
        <taxon>Metazoa</taxon>
        <taxon>Ecdysozoa</taxon>
        <taxon>Arthropoda</taxon>
        <taxon>Crustacea</taxon>
        <taxon>Oligostraca</taxon>
        <taxon>Ostracoda</taxon>
        <taxon>Podocopa</taxon>
        <taxon>Podocopida</taxon>
        <taxon>Darwinulocopina</taxon>
        <taxon>Darwinuloidea</taxon>
        <taxon>Darwinulidae</taxon>
        <taxon>Darwinula</taxon>
    </lineage>
</organism>
<evidence type="ECO:0000256" key="11">
    <source>
        <dbReference type="SAM" id="Phobius"/>
    </source>
</evidence>
<dbReference type="PANTHER" id="PTHR11616:SF309">
    <property type="entry name" value="TRANSPORTER"/>
    <property type="match status" value="1"/>
</dbReference>
<gene>
    <name evidence="12" type="ORF">DSTB1V02_LOCUS10869</name>
</gene>
<feature type="binding site" evidence="8">
    <location>
        <position position="53"/>
    </location>
    <ligand>
        <name>Na(+)</name>
        <dbReference type="ChEBI" id="CHEBI:29101"/>
        <label>1</label>
    </ligand>
</feature>
<dbReference type="GO" id="GO:0005886">
    <property type="term" value="C:plasma membrane"/>
    <property type="evidence" value="ECO:0007669"/>
    <property type="project" value="TreeGrafter"/>
</dbReference>
<evidence type="ECO:0000313" key="13">
    <source>
        <dbReference type="Proteomes" id="UP000677054"/>
    </source>
</evidence>
<evidence type="ECO:0000256" key="3">
    <source>
        <dbReference type="ARBA" id="ARBA00022448"/>
    </source>
</evidence>
<dbReference type="PANTHER" id="PTHR11616">
    <property type="entry name" value="SODIUM/CHLORIDE DEPENDENT TRANSPORTER"/>
    <property type="match status" value="1"/>
</dbReference>
<dbReference type="Pfam" id="PF00209">
    <property type="entry name" value="SNF"/>
    <property type="match status" value="1"/>
</dbReference>
<evidence type="ECO:0000256" key="2">
    <source>
        <dbReference type="ARBA" id="ARBA00006459"/>
    </source>
</evidence>
<dbReference type="PRINTS" id="PR00176">
    <property type="entry name" value="NANEUSMPORT"/>
</dbReference>
<dbReference type="Proteomes" id="UP000677054">
    <property type="component" value="Unassembled WGS sequence"/>
</dbReference>
<feature type="transmembrane region" description="Helical" evidence="11">
    <location>
        <begin position="45"/>
        <end position="63"/>
    </location>
</feature>
<dbReference type="EMBL" id="LR902797">
    <property type="protein sequence ID" value="CAD7251102.1"/>
    <property type="molecule type" value="Genomic_DNA"/>
</dbReference>
<accession>A0A7R9ABG3</accession>
<dbReference type="PROSITE" id="PS50267">
    <property type="entry name" value="NA_NEUROTRAN_SYMP_3"/>
    <property type="match status" value="1"/>
</dbReference>
<dbReference type="InterPro" id="IPR000175">
    <property type="entry name" value="Na/ntran_symport"/>
</dbReference>